<dbReference type="EMBL" id="CAJVQB010007824">
    <property type="protein sequence ID" value="CAG8709603.1"/>
    <property type="molecule type" value="Genomic_DNA"/>
</dbReference>
<accession>A0ABN7UZS0</accession>
<name>A0ABN7UZS0_GIGMA</name>
<reference evidence="1 2" key="1">
    <citation type="submission" date="2021-06" db="EMBL/GenBank/DDBJ databases">
        <authorList>
            <person name="Kallberg Y."/>
            <person name="Tangrot J."/>
            <person name="Rosling A."/>
        </authorList>
    </citation>
    <scope>NUCLEOTIDE SEQUENCE [LARGE SCALE GENOMIC DNA]</scope>
    <source>
        <strain evidence="1 2">120-4 pot B 10/14</strain>
    </source>
</reference>
<keyword evidence="2" id="KW-1185">Reference proteome</keyword>
<organism evidence="1 2">
    <name type="scientific">Gigaspora margarita</name>
    <dbReference type="NCBI Taxonomy" id="4874"/>
    <lineage>
        <taxon>Eukaryota</taxon>
        <taxon>Fungi</taxon>
        <taxon>Fungi incertae sedis</taxon>
        <taxon>Mucoromycota</taxon>
        <taxon>Glomeromycotina</taxon>
        <taxon>Glomeromycetes</taxon>
        <taxon>Diversisporales</taxon>
        <taxon>Gigasporaceae</taxon>
        <taxon>Gigaspora</taxon>
    </lineage>
</organism>
<sequence length="146" mass="16835">TGATLELISAENAKKVNRNKVSHAIKNIEKVIKISDAELIVDTPDITPYEAETLKLNSERSFANNITLQCYYLWRTYASGDIGVKDDIRNWGMNNDIWIKLCDIDFIKKFNSPEPIKHFRGLAYYRRQSPDEVKALENLKIKEAMQ</sequence>
<feature type="non-terminal residue" evidence="1">
    <location>
        <position position="1"/>
    </location>
</feature>
<dbReference type="Proteomes" id="UP000789901">
    <property type="component" value="Unassembled WGS sequence"/>
</dbReference>
<evidence type="ECO:0000313" key="2">
    <source>
        <dbReference type="Proteomes" id="UP000789901"/>
    </source>
</evidence>
<gene>
    <name evidence="1" type="ORF">GMARGA_LOCUS12656</name>
</gene>
<comment type="caution">
    <text evidence="1">The sequence shown here is derived from an EMBL/GenBank/DDBJ whole genome shotgun (WGS) entry which is preliminary data.</text>
</comment>
<proteinExistence type="predicted"/>
<evidence type="ECO:0000313" key="1">
    <source>
        <dbReference type="EMBL" id="CAG8709603.1"/>
    </source>
</evidence>
<protein>
    <submittedName>
        <fullName evidence="1">21106_t:CDS:1</fullName>
    </submittedName>
</protein>